<gene>
    <name evidence="1" type="ORF">UFOPK2373_00409</name>
</gene>
<dbReference type="AlphaFoldDB" id="A0A6J6NFI2"/>
<sequence length="168" mass="19278">MLKYETLAQGIDLANFHASEDLQQVRDRVFDVISKIESCSSVSFWISKEKHKFTERSAVGAYKFFGVHIARYIGEVASQTLSKKVVVVFDKALVRQDQNAFLAAIKPQLATLGLPYYLYFHNVSKDFNGQIADYLAWARFVSLERNEHRPLAILPNHLKEVLEIRETN</sequence>
<dbReference type="EMBL" id="CAEZXL010000050">
    <property type="protein sequence ID" value="CAB4683664.1"/>
    <property type="molecule type" value="Genomic_DNA"/>
</dbReference>
<reference evidence="1" key="1">
    <citation type="submission" date="2020-05" db="EMBL/GenBank/DDBJ databases">
        <authorList>
            <person name="Chiriac C."/>
            <person name="Salcher M."/>
            <person name="Ghai R."/>
            <person name="Kavagutti S V."/>
        </authorList>
    </citation>
    <scope>NUCLEOTIDE SEQUENCE</scope>
</reference>
<organism evidence="1">
    <name type="scientific">freshwater metagenome</name>
    <dbReference type="NCBI Taxonomy" id="449393"/>
    <lineage>
        <taxon>unclassified sequences</taxon>
        <taxon>metagenomes</taxon>
        <taxon>ecological metagenomes</taxon>
    </lineage>
</organism>
<proteinExistence type="predicted"/>
<protein>
    <submittedName>
        <fullName evidence="1">Unannotated protein</fullName>
    </submittedName>
</protein>
<accession>A0A6J6NFI2</accession>
<name>A0A6J6NFI2_9ZZZZ</name>
<evidence type="ECO:0000313" key="1">
    <source>
        <dbReference type="EMBL" id="CAB4683664.1"/>
    </source>
</evidence>